<keyword evidence="4" id="KW-1185">Reference proteome</keyword>
<evidence type="ECO:0000259" key="2">
    <source>
        <dbReference type="Pfam" id="PF21783"/>
    </source>
</evidence>
<dbReference type="AlphaFoldDB" id="A0A267MIR3"/>
<evidence type="ECO:0000313" key="3">
    <source>
        <dbReference type="EMBL" id="PAB59474.1"/>
    </source>
</evidence>
<dbReference type="InterPro" id="IPR011964">
    <property type="entry name" value="YVTN_b-propeller_repeat"/>
</dbReference>
<feature type="domain" description="YNCE-like beta-propeller" evidence="2">
    <location>
        <begin position="104"/>
        <end position="308"/>
    </location>
</feature>
<dbReference type="NCBIfam" id="TIGR02276">
    <property type="entry name" value="beta_rpt_yvtn"/>
    <property type="match status" value="1"/>
</dbReference>
<protein>
    <recommendedName>
        <fullName evidence="2">YNCE-like beta-propeller domain-containing protein</fullName>
    </recommendedName>
</protein>
<dbReference type="InterPro" id="IPR048433">
    <property type="entry name" value="YNCE-like_beta-prop"/>
</dbReference>
<dbReference type="SUPFAM" id="SSF51004">
    <property type="entry name" value="C-terminal (heme d1) domain of cytochrome cd1-nitrite reductase"/>
    <property type="match status" value="1"/>
</dbReference>
<dbReference type="InterPro" id="IPR051200">
    <property type="entry name" value="Host-pathogen_enzymatic-act"/>
</dbReference>
<sequence length="316" mass="35683">MGENFKNLAFVANMGEDSISVVNLDMFHEREKINLYSHYLTAIGKKPFLGPHDAVLDYNNKYLYTTNSHDSSVRVVDLIQNKVVKDFAVGSCPSHIAICKKKKAIYVSNTDSNSISILDMDTGELLTQIPTGNMPHHIKLSNDREKLYVLNLGSDNMTIIDTNVNDMEKTIPVNGNPYHMVLNKAGNILFIVNTSFSNMEGGSITLLDTKEYRIIDKIRVGKMPVEAILDKHEENLYITDSELNAVNVFSIKEKRLVDRIYVGRMPGSISFTPNYKYLLVSNVQDNTLSIIEVDKYRRKMVQTIKVGKEPNCIVVI</sequence>
<name>A0A267MIR3_9FIRM</name>
<gene>
    <name evidence="3" type="ORF">CCE28_09665</name>
</gene>
<accession>A0A267MIR3</accession>
<evidence type="ECO:0000313" key="4">
    <source>
        <dbReference type="Proteomes" id="UP000216024"/>
    </source>
</evidence>
<dbReference type="RefSeq" id="WP_095133386.1">
    <property type="nucleotide sequence ID" value="NZ_NIBG01000007.1"/>
</dbReference>
<comment type="caution">
    <text evidence="3">The sequence shown here is derived from an EMBL/GenBank/DDBJ whole genome shotgun (WGS) entry which is preliminary data.</text>
</comment>
<dbReference type="PANTHER" id="PTHR47197:SF3">
    <property type="entry name" value="DIHYDRO-HEME D1 DEHYDROGENASE"/>
    <property type="match status" value="1"/>
</dbReference>
<dbReference type="Proteomes" id="UP000216024">
    <property type="component" value="Unassembled WGS sequence"/>
</dbReference>
<dbReference type="Pfam" id="PF21783">
    <property type="entry name" value="YNCE"/>
    <property type="match status" value="1"/>
</dbReference>
<dbReference type="InterPro" id="IPR011048">
    <property type="entry name" value="Haem_d1_sf"/>
</dbReference>
<keyword evidence="1" id="KW-0732">Signal</keyword>
<dbReference type="InterPro" id="IPR015943">
    <property type="entry name" value="WD40/YVTN_repeat-like_dom_sf"/>
</dbReference>
<dbReference type="PANTHER" id="PTHR47197">
    <property type="entry name" value="PROTEIN NIRF"/>
    <property type="match status" value="1"/>
</dbReference>
<evidence type="ECO:0000256" key="1">
    <source>
        <dbReference type="ARBA" id="ARBA00022729"/>
    </source>
</evidence>
<dbReference type="Gene3D" id="2.130.10.10">
    <property type="entry name" value="YVTN repeat-like/Quinoprotein amine dehydrogenase"/>
    <property type="match status" value="2"/>
</dbReference>
<reference evidence="3 4" key="1">
    <citation type="submission" date="2017-06" db="EMBL/GenBank/DDBJ databases">
        <title>Draft genome sequence of anaerobic fermentative bacterium Anaeromicrobium sediminis DY2726D isolated from West Pacific Ocean sediments.</title>
        <authorList>
            <person name="Zeng X."/>
        </authorList>
    </citation>
    <scope>NUCLEOTIDE SEQUENCE [LARGE SCALE GENOMIC DNA]</scope>
    <source>
        <strain evidence="3 4">DY2726D</strain>
    </source>
</reference>
<proteinExistence type="predicted"/>
<dbReference type="EMBL" id="NIBG01000007">
    <property type="protein sequence ID" value="PAB59474.1"/>
    <property type="molecule type" value="Genomic_DNA"/>
</dbReference>
<dbReference type="OrthoDB" id="1706639at2"/>
<organism evidence="3 4">
    <name type="scientific">Anaeromicrobium sediminis</name>
    <dbReference type="NCBI Taxonomy" id="1478221"/>
    <lineage>
        <taxon>Bacteria</taxon>
        <taxon>Bacillati</taxon>
        <taxon>Bacillota</taxon>
        <taxon>Clostridia</taxon>
        <taxon>Peptostreptococcales</taxon>
        <taxon>Thermotaleaceae</taxon>
        <taxon>Anaeromicrobium</taxon>
    </lineage>
</organism>